<evidence type="ECO:0000313" key="1">
    <source>
        <dbReference type="Proteomes" id="UP000695000"/>
    </source>
</evidence>
<dbReference type="Gene3D" id="1.20.5.1200">
    <property type="entry name" value="Alpha-tocopherol transfer"/>
    <property type="match status" value="1"/>
</dbReference>
<dbReference type="SUPFAM" id="SSF52087">
    <property type="entry name" value="CRAL/TRIO domain"/>
    <property type="match status" value="1"/>
</dbReference>
<dbReference type="SUPFAM" id="SSF46938">
    <property type="entry name" value="CRAL/TRIO N-terminal domain"/>
    <property type="match status" value="1"/>
</dbReference>
<proteinExistence type="predicted"/>
<dbReference type="Gene3D" id="3.40.525.10">
    <property type="entry name" value="CRAL-TRIO lipid binding domain"/>
    <property type="match status" value="1"/>
</dbReference>
<organism evidence="1 2">
    <name type="scientific">Nicrophorus vespilloides</name>
    <name type="common">Boreal carrion beetle</name>
    <dbReference type="NCBI Taxonomy" id="110193"/>
    <lineage>
        <taxon>Eukaryota</taxon>
        <taxon>Metazoa</taxon>
        <taxon>Ecdysozoa</taxon>
        <taxon>Arthropoda</taxon>
        <taxon>Hexapoda</taxon>
        <taxon>Insecta</taxon>
        <taxon>Pterygota</taxon>
        <taxon>Neoptera</taxon>
        <taxon>Endopterygota</taxon>
        <taxon>Coleoptera</taxon>
        <taxon>Polyphaga</taxon>
        <taxon>Staphyliniformia</taxon>
        <taxon>Silphidae</taxon>
        <taxon>Nicrophorinae</taxon>
        <taxon>Nicrophorus</taxon>
    </lineage>
</organism>
<gene>
    <name evidence="2" type="primary">LOC108565552</name>
</gene>
<evidence type="ECO:0000313" key="2">
    <source>
        <dbReference type="RefSeq" id="XP_017780570.1"/>
    </source>
</evidence>
<name>A0ABM1N170_NICVS</name>
<accession>A0ABM1N170</accession>
<sequence>MSVDLKQKAALLFYTKDDVDKILATHGKKLKDVEVDLKTIKEWFKTQPHIPELPSDRLIVSYLIMNKFHIEKTKSRLEMNYSIRNVMPELFCHNPLDLKIRDSHRYFKVIGMSKLTKDLRRLFIVKPKDDACYDITIIISRLIMSLELLTTYDINNGDEYIIDYANVNLSMITKTKPTDVMKILGLAEIFVHKNVELLKEYYSLDMLPKDYGGTAKSIDELSDDFQEFLESHDEYLSKWIQIRVDAKMRPEPLVNDEILGYYGNFKSLDVD</sequence>
<dbReference type="InterPro" id="IPR036865">
    <property type="entry name" value="CRAL-TRIO_dom_sf"/>
</dbReference>
<reference evidence="2" key="1">
    <citation type="submission" date="2025-08" db="UniProtKB">
        <authorList>
            <consortium name="RefSeq"/>
        </authorList>
    </citation>
    <scope>IDENTIFICATION</scope>
    <source>
        <tissue evidence="2">Whole Larva</tissue>
    </source>
</reference>
<protein>
    <submittedName>
        <fullName evidence="2">Uncharacterized protein LOC108565552</fullName>
    </submittedName>
</protein>
<dbReference type="InterPro" id="IPR036273">
    <property type="entry name" value="CRAL/TRIO_N_dom_sf"/>
</dbReference>
<dbReference type="RefSeq" id="XP_017780570.1">
    <property type="nucleotide sequence ID" value="XM_017925081.1"/>
</dbReference>
<keyword evidence="1" id="KW-1185">Reference proteome</keyword>
<dbReference type="PANTHER" id="PTHR10174:SF222">
    <property type="entry name" value="GH10083P-RELATED"/>
    <property type="match status" value="1"/>
</dbReference>
<dbReference type="GeneID" id="108565552"/>
<dbReference type="PANTHER" id="PTHR10174">
    <property type="entry name" value="ALPHA-TOCOPHEROL TRANSFER PROTEIN-RELATED"/>
    <property type="match status" value="1"/>
</dbReference>
<dbReference type="Proteomes" id="UP000695000">
    <property type="component" value="Unplaced"/>
</dbReference>